<dbReference type="PANTHER" id="PTHR44688">
    <property type="entry name" value="DNA-BINDING TRANSCRIPTIONAL ACTIVATOR DEVR_DOSR"/>
    <property type="match status" value="1"/>
</dbReference>
<dbReference type="InterPro" id="IPR000792">
    <property type="entry name" value="Tscrpt_reg_LuxR_C"/>
</dbReference>
<sequence>MTTAGEAALRRVLAVFDLLIDAVDEDTLVPALLPLLLRAVPGDSIVWTAHPVRAGPLSLPADLLDAGMLSAFERAAATDPLVAHTTTGAGYPVRRSDLQSPADRRAMDLYREVYRPLGAEYQLAMSFPAGRSDGTPRTVCLVVNRRDVDFADTDVETARMLRGRLGRAMDRLTHTSLQPTVPQPPEDARDVRTQVTEREAAVLDLLAHGLTNEQIGHRLAISPRTVDKHLEHAYPKLQVGGRVAAATVWLAGAGA</sequence>
<evidence type="ECO:0000256" key="2">
    <source>
        <dbReference type="ARBA" id="ARBA00023125"/>
    </source>
</evidence>
<proteinExistence type="predicted"/>
<feature type="domain" description="HTH luxR-type" evidence="4">
    <location>
        <begin position="186"/>
        <end position="253"/>
    </location>
</feature>
<keyword evidence="1" id="KW-0805">Transcription regulation</keyword>
<dbReference type="Pfam" id="PF00196">
    <property type="entry name" value="GerE"/>
    <property type="match status" value="1"/>
</dbReference>
<dbReference type="PRINTS" id="PR00038">
    <property type="entry name" value="HTHLUXR"/>
</dbReference>
<dbReference type="EMBL" id="JAINZZ010000070">
    <property type="protein sequence ID" value="MBY8882351.1"/>
    <property type="molecule type" value="Genomic_DNA"/>
</dbReference>
<dbReference type="InterPro" id="IPR016032">
    <property type="entry name" value="Sig_transdc_resp-reg_C-effctor"/>
</dbReference>
<evidence type="ECO:0000256" key="3">
    <source>
        <dbReference type="ARBA" id="ARBA00023163"/>
    </source>
</evidence>
<evidence type="ECO:0000313" key="5">
    <source>
        <dbReference type="EMBL" id="MBY8882351.1"/>
    </source>
</evidence>
<evidence type="ECO:0000256" key="1">
    <source>
        <dbReference type="ARBA" id="ARBA00023015"/>
    </source>
</evidence>
<dbReference type="SUPFAM" id="SSF46894">
    <property type="entry name" value="C-terminal effector domain of the bipartite response regulators"/>
    <property type="match status" value="1"/>
</dbReference>
<dbReference type="PANTHER" id="PTHR44688:SF16">
    <property type="entry name" value="DNA-BINDING TRANSCRIPTIONAL ACTIVATOR DEVR_DOSR"/>
    <property type="match status" value="1"/>
</dbReference>
<dbReference type="SMART" id="SM00421">
    <property type="entry name" value="HTH_LUXR"/>
    <property type="match status" value="1"/>
</dbReference>
<evidence type="ECO:0000259" key="4">
    <source>
        <dbReference type="PROSITE" id="PS50043"/>
    </source>
</evidence>
<dbReference type="InterPro" id="IPR036388">
    <property type="entry name" value="WH-like_DNA-bd_sf"/>
</dbReference>
<dbReference type="Gene3D" id="1.10.10.10">
    <property type="entry name" value="Winged helix-like DNA-binding domain superfamily/Winged helix DNA-binding domain"/>
    <property type="match status" value="1"/>
</dbReference>
<keyword evidence="6" id="KW-1185">Reference proteome</keyword>
<dbReference type="CDD" id="cd06170">
    <property type="entry name" value="LuxR_C_like"/>
    <property type="match status" value="1"/>
</dbReference>
<keyword evidence="2" id="KW-0238">DNA-binding</keyword>
<dbReference type="RefSeq" id="WP_222968580.1">
    <property type="nucleotide sequence ID" value="NZ_JAINZZ010000070.1"/>
</dbReference>
<name>A0ABS7QGQ1_9ACTN</name>
<dbReference type="Proteomes" id="UP000778578">
    <property type="component" value="Unassembled WGS sequence"/>
</dbReference>
<dbReference type="PROSITE" id="PS50043">
    <property type="entry name" value="HTH_LUXR_2"/>
    <property type="match status" value="1"/>
</dbReference>
<evidence type="ECO:0000313" key="6">
    <source>
        <dbReference type="Proteomes" id="UP000778578"/>
    </source>
</evidence>
<protein>
    <submittedName>
        <fullName evidence="5">LuxR C-terminal-related transcriptional regulator</fullName>
    </submittedName>
</protein>
<accession>A0ABS7QGQ1</accession>
<gene>
    <name evidence="5" type="ORF">K7862_32650</name>
</gene>
<reference evidence="5 6" key="1">
    <citation type="submission" date="2021-08" db="EMBL/GenBank/DDBJ databases">
        <title>WGS of actinomycetes from Thailand.</title>
        <authorList>
            <person name="Thawai C."/>
        </authorList>
    </citation>
    <scope>NUCLEOTIDE SEQUENCE [LARGE SCALE GENOMIC DNA]</scope>
    <source>
        <strain evidence="5 6">PLK6-54</strain>
    </source>
</reference>
<keyword evidence="3" id="KW-0804">Transcription</keyword>
<comment type="caution">
    <text evidence="5">The sequence shown here is derived from an EMBL/GenBank/DDBJ whole genome shotgun (WGS) entry which is preliminary data.</text>
</comment>
<organism evidence="5 6">
    <name type="scientific">Actinacidiphila acidipaludis</name>
    <dbReference type="NCBI Taxonomy" id="2873382"/>
    <lineage>
        <taxon>Bacteria</taxon>
        <taxon>Bacillati</taxon>
        <taxon>Actinomycetota</taxon>
        <taxon>Actinomycetes</taxon>
        <taxon>Kitasatosporales</taxon>
        <taxon>Streptomycetaceae</taxon>
        <taxon>Actinacidiphila</taxon>
    </lineage>
</organism>
<dbReference type="PROSITE" id="PS00622">
    <property type="entry name" value="HTH_LUXR_1"/>
    <property type="match status" value="1"/>
</dbReference>